<evidence type="ECO:0000313" key="3">
    <source>
        <dbReference type="EMBL" id="GIY60664.1"/>
    </source>
</evidence>
<keyword evidence="4" id="KW-1185">Reference proteome</keyword>
<sequence length="149" mass="16915">MIVVKPNVQEIDPRSTSNPNSLANRLPNRLTYMSDIFGFDYFFWYSQQSENMRGGEGTKLVIEKTEREDSASFTCTAMNDFGEDSMNFQLTVQGKQISNFSLVRKSYLLCPLTRDVLGNASGAVKGKGLVRRTFNLFLRQGEAASWKKY</sequence>
<dbReference type="InterPro" id="IPR036179">
    <property type="entry name" value="Ig-like_dom_sf"/>
</dbReference>
<accession>A0AAV4UT45</accession>
<dbReference type="InterPro" id="IPR013783">
    <property type="entry name" value="Ig-like_fold"/>
</dbReference>
<reference evidence="3 4" key="1">
    <citation type="submission" date="2021-06" db="EMBL/GenBank/DDBJ databases">
        <title>Caerostris darwini draft genome.</title>
        <authorList>
            <person name="Kono N."/>
            <person name="Arakawa K."/>
        </authorList>
    </citation>
    <scope>NUCLEOTIDE SEQUENCE [LARGE SCALE GENOMIC DNA]</scope>
</reference>
<dbReference type="SUPFAM" id="SSF48726">
    <property type="entry name" value="Immunoglobulin"/>
    <property type="match status" value="1"/>
</dbReference>
<protein>
    <submittedName>
        <fullName evidence="3">Down syndrome cell adhesion molecule</fullName>
    </submittedName>
</protein>
<evidence type="ECO:0000313" key="4">
    <source>
        <dbReference type="Proteomes" id="UP001054837"/>
    </source>
</evidence>
<gene>
    <name evidence="3" type="primary">DSCAM_16</name>
    <name evidence="3" type="ORF">CDAR_296201</name>
</gene>
<dbReference type="Pfam" id="PF07679">
    <property type="entry name" value="I-set"/>
    <property type="match status" value="1"/>
</dbReference>
<dbReference type="InterPro" id="IPR013098">
    <property type="entry name" value="Ig_I-set"/>
</dbReference>
<dbReference type="AlphaFoldDB" id="A0AAV4UT45"/>
<organism evidence="3 4">
    <name type="scientific">Caerostris darwini</name>
    <dbReference type="NCBI Taxonomy" id="1538125"/>
    <lineage>
        <taxon>Eukaryota</taxon>
        <taxon>Metazoa</taxon>
        <taxon>Ecdysozoa</taxon>
        <taxon>Arthropoda</taxon>
        <taxon>Chelicerata</taxon>
        <taxon>Arachnida</taxon>
        <taxon>Araneae</taxon>
        <taxon>Araneomorphae</taxon>
        <taxon>Entelegynae</taxon>
        <taxon>Araneoidea</taxon>
        <taxon>Araneidae</taxon>
        <taxon>Caerostris</taxon>
    </lineage>
</organism>
<feature type="domain" description="Ig-like" evidence="2">
    <location>
        <begin position="6"/>
        <end position="93"/>
    </location>
</feature>
<evidence type="ECO:0000259" key="2">
    <source>
        <dbReference type="PROSITE" id="PS50835"/>
    </source>
</evidence>
<feature type="region of interest" description="Disordered" evidence="1">
    <location>
        <begin position="1"/>
        <end position="22"/>
    </location>
</feature>
<dbReference type="Proteomes" id="UP001054837">
    <property type="component" value="Unassembled WGS sequence"/>
</dbReference>
<dbReference type="EMBL" id="BPLQ01011831">
    <property type="protein sequence ID" value="GIY60664.1"/>
    <property type="molecule type" value="Genomic_DNA"/>
</dbReference>
<dbReference type="InterPro" id="IPR007110">
    <property type="entry name" value="Ig-like_dom"/>
</dbReference>
<name>A0AAV4UT45_9ARAC</name>
<dbReference type="Gene3D" id="2.60.40.10">
    <property type="entry name" value="Immunoglobulins"/>
    <property type="match status" value="1"/>
</dbReference>
<dbReference type="PROSITE" id="PS50835">
    <property type="entry name" value="IG_LIKE"/>
    <property type="match status" value="1"/>
</dbReference>
<proteinExistence type="predicted"/>
<evidence type="ECO:0000256" key="1">
    <source>
        <dbReference type="SAM" id="MobiDB-lite"/>
    </source>
</evidence>
<comment type="caution">
    <text evidence="3">The sequence shown here is derived from an EMBL/GenBank/DDBJ whole genome shotgun (WGS) entry which is preliminary data.</text>
</comment>